<keyword evidence="2" id="KW-0472">Membrane</keyword>
<evidence type="ECO:0000313" key="6">
    <source>
        <dbReference type="Proteomes" id="UP000323393"/>
    </source>
</evidence>
<sequence>MRHNDEDQIEKLLRQMPKIKDDRDPKQIYKEIQPKLVNSPRRSKIVPAFALVAALVLFALVAPMFVNNIQFDMSLSGSDSSSEESMDTATMNADDSAEDSAAVTSREALEEEVESSLKAEGEEESNDFAAAEISSAEGKSFVTPSYNIESEYAVTIGVSLIEADNFEHGGSSTPLTVIVPRGENDTYVDALNKVRGGIAYEDYGVNVPTINDNVKISEGDIGLDRAMPILDVTDMAKGLTSYQDIMFSKELSDTFSTNYTHILFSDNGSTKGVQVGNDVYNGPIELQTKNKRAYFKYHTGSLPLLVPGHERYLSIGDALTAMISAPEQADTSILEPSIPDTVKVEGLGLESDGAVVRIKLADSSVLENNDETIFALEAMMMVAKEFGLRGVVFESSQDGMIGTITLNEEVSVPYSPNPIPYSE</sequence>
<gene>
    <name evidence="3" type="ORF">B4U37_13040</name>
    <name evidence="4" type="ORF">FZC74_17240</name>
</gene>
<evidence type="ECO:0000256" key="1">
    <source>
        <dbReference type="SAM" id="MobiDB-lite"/>
    </source>
</evidence>
<dbReference type="Proteomes" id="UP000195573">
    <property type="component" value="Chromosome"/>
</dbReference>
<protein>
    <recommendedName>
        <fullName evidence="7">GerMN domain-containing protein</fullName>
    </recommendedName>
</protein>
<dbReference type="EMBL" id="CP020880">
    <property type="protein sequence ID" value="ART76912.1"/>
    <property type="molecule type" value="Genomic_DNA"/>
</dbReference>
<accession>A0A1Y0CNX5</accession>
<dbReference type="EMBL" id="VTEU01000009">
    <property type="protein sequence ID" value="TYS55811.1"/>
    <property type="molecule type" value="Genomic_DNA"/>
</dbReference>
<dbReference type="AlphaFoldDB" id="A0A1Y0CNX5"/>
<dbReference type="RefSeq" id="WP_088018586.1">
    <property type="nucleotide sequence ID" value="NZ_CP020880.1"/>
</dbReference>
<reference evidence="4 6" key="2">
    <citation type="submission" date="2019-08" db="EMBL/GenBank/DDBJ databases">
        <title>Bacillus genomes from the desert of Cuatro Cienegas, Coahuila.</title>
        <authorList>
            <person name="Olmedo-Alvarez G."/>
        </authorList>
    </citation>
    <scope>NUCLEOTIDE SEQUENCE [LARGE SCALE GENOMIC DNA]</scope>
    <source>
        <strain evidence="4 6">CH88_3T</strain>
    </source>
</reference>
<reference evidence="3 5" key="1">
    <citation type="submission" date="2017-04" db="EMBL/GenBank/DDBJ databases">
        <title>Complete Genome Sequence of the Bacillus horikoshii 20a strain from Cuatro Cienegas, Coahuila, Mexico.</title>
        <authorList>
            <person name="Zarza E."/>
            <person name="Alcaraz L.D."/>
            <person name="Aguilar-Salinas B."/>
            <person name="Islas A."/>
            <person name="Olmedo-Alvarez G."/>
        </authorList>
    </citation>
    <scope>NUCLEOTIDE SEQUENCE [LARGE SCALE GENOMIC DNA]</scope>
    <source>
        <strain evidence="3 5">20a</strain>
    </source>
</reference>
<proteinExistence type="predicted"/>
<name>A0A1Y0CNX5_9BACI</name>
<keyword evidence="5" id="KW-1185">Reference proteome</keyword>
<evidence type="ECO:0000313" key="5">
    <source>
        <dbReference type="Proteomes" id="UP000195573"/>
    </source>
</evidence>
<keyword evidence="2" id="KW-1133">Transmembrane helix</keyword>
<evidence type="ECO:0000313" key="3">
    <source>
        <dbReference type="EMBL" id="ART76912.1"/>
    </source>
</evidence>
<dbReference type="KEGG" id="bhk:B4U37_13040"/>
<organism evidence="4 6">
    <name type="scientific">Sutcliffiella horikoshii</name>
    <dbReference type="NCBI Taxonomy" id="79883"/>
    <lineage>
        <taxon>Bacteria</taxon>
        <taxon>Bacillati</taxon>
        <taxon>Bacillota</taxon>
        <taxon>Bacilli</taxon>
        <taxon>Bacillales</taxon>
        <taxon>Bacillaceae</taxon>
        <taxon>Sutcliffiella</taxon>
    </lineage>
</organism>
<evidence type="ECO:0000313" key="4">
    <source>
        <dbReference type="EMBL" id="TYS55811.1"/>
    </source>
</evidence>
<feature type="region of interest" description="Disordered" evidence="1">
    <location>
        <begin position="76"/>
        <end position="126"/>
    </location>
</feature>
<evidence type="ECO:0008006" key="7">
    <source>
        <dbReference type="Google" id="ProtNLM"/>
    </source>
</evidence>
<dbReference type="Proteomes" id="UP000323393">
    <property type="component" value="Unassembled WGS sequence"/>
</dbReference>
<dbReference type="GeneID" id="96739344"/>
<keyword evidence="2" id="KW-0812">Transmembrane</keyword>
<evidence type="ECO:0000256" key="2">
    <source>
        <dbReference type="SAM" id="Phobius"/>
    </source>
</evidence>
<feature type="transmembrane region" description="Helical" evidence="2">
    <location>
        <begin position="45"/>
        <end position="66"/>
    </location>
</feature>